<dbReference type="EMBL" id="LR743510">
    <property type="protein sequence ID" value="CAA2137695.1"/>
    <property type="molecule type" value="Genomic_DNA"/>
</dbReference>
<dbReference type="AlphaFoldDB" id="A0A679JJL6"/>
<feature type="domain" description="Tc1-like transposase DDE" evidence="1">
    <location>
        <begin position="11"/>
        <end position="72"/>
    </location>
</feature>
<sequence>MRRMGGELKQGDTVILDNLNVHKVAGIREAIEAAGARIRYLPAYSPDFNPIEQAFAKLNALLRAAAPRTSPDLRNEIRKAFARFTPQKCRNYLAAAGYDHDVAVAT</sequence>
<reference evidence="2" key="1">
    <citation type="submission" date="2019-12" db="EMBL/GenBank/DDBJ databases">
        <authorList>
            <person name="Cremers G."/>
        </authorList>
    </citation>
    <scope>NUCLEOTIDE SEQUENCE</scope>
    <source>
        <strain evidence="2">Mbul2</strain>
        <plasmid evidence="2">1</plasmid>
    </source>
</reference>
<name>A0A679JJL6_9HYPH</name>
<dbReference type="InterPro" id="IPR036397">
    <property type="entry name" value="RNaseH_sf"/>
</dbReference>
<protein>
    <recommendedName>
        <fullName evidence="1">Tc1-like transposase DDE domain-containing protein</fullName>
    </recommendedName>
</protein>
<dbReference type="Gene3D" id="3.30.420.10">
    <property type="entry name" value="Ribonuclease H-like superfamily/Ribonuclease H"/>
    <property type="match status" value="1"/>
</dbReference>
<accession>A0A679JJL6</accession>
<proteinExistence type="predicted"/>
<dbReference type="PANTHER" id="PTHR46564:SF1">
    <property type="entry name" value="TRANSPOSASE"/>
    <property type="match status" value="1"/>
</dbReference>
<dbReference type="Pfam" id="PF13358">
    <property type="entry name" value="DDE_3"/>
    <property type="match status" value="1"/>
</dbReference>
<geneLocation type="plasmid" evidence="2">
    <name>1</name>
</geneLocation>
<keyword evidence="2" id="KW-0614">Plasmid</keyword>
<evidence type="ECO:0000313" key="2">
    <source>
        <dbReference type="EMBL" id="CAA2137695.1"/>
    </source>
</evidence>
<dbReference type="PANTHER" id="PTHR46564">
    <property type="entry name" value="TRANSPOSASE"/>
    <property type="match status" value="1"/>
</dbReference>
<evidence type="ECO:0000259" key="1">
    <source>
        <dbReference type="Pfam" id="PF13358"/>
    </source>
</evidence>
<organism evidence="2">
    <name type="scientific">Methylobacterium bullatum</name>
    <dbReference type="NCBI Taxonomy" id="570505"/>
    <lineage>
        <taxon>Bacteria</taxon>
        <taxon>Pseudomonadati</taxon>
        <taxon>Pseudomonadota</taxon>
        <taxon>Alphaproteobacteria</taxon>
        <taxon>Hyphomicrobiales</taxon>
        <taxon>Methylobacteriaceae</taxon>
        <taxon>Methylobacterium</taxon>
    </lineage>
</organism>
<gene>
    <name evidence="2" type="ORF">MBLL_00782</name>
</gene>
<dbReference type="InterPro" id="IPR038717">
    <property type="entry name" value="Tc1-like_DDE_dom"/>
</dbReference>
<dbReference type="GO" id="GO:0003676">
    <property type="term" value="F:nucleic acid binding"/>
    <property type="evidence" value="ECO:0007669"/>
    <property type="project" value="InterPro"/>
</dbReference>